<keyword evidence="2" id="KW-1185">Reference proteome</keyword>
<dbReference type="AlphaFoldDB" id="A0A2J6S3R0"/>
<protein>
    <submittedName>
        <fullName evidence="1">Uncharacterized protein</fullName>
    </submittedName>
</protein>
<dbReference type="EMBL" id="KZ613940">
    <property type="protein sequence ID" value="PMD45403.1"/>
    <property type="molecule type" value="Genomic_DNA"/>
</dbReference>
<dbReference type="Proteomes" id="UP000235786">
    <property type="component" value="Unassembled WGS sequence"/>
</dbReference>
<proteinExistence type="predicted"/>
<evidence type="ECO:0000313" key="2">
    <source>
        <dbReference type="Proteomes" id="UP000235786"/>
    </source>
</evidence>
<sequence length="127" mass="15197">MRCLGCRKYAFLVISLWFWRNSLPGHLLVDRAGSERLRITRARMRMFLIRDRIMDKSLSEWLYLLFLLLLKSEVLLRLFWESNSKQVRSQASKTYSSQSRECGDVNICAMEICFYFVIVQMGDWIDR</sequence>
<gene>
    <name evidence="1" type="ORF">L207DRAFT_255801</name>
</gene>
<organism evidence="1 2">
    <name type="scientific">Hyaloscypha variabilis (strain UAMH 11265 / GT02V1 / F)</name>
    <name type="common">Meliniomyces variabilis</name>
    <dbReference type="NCBI Taxonomy" id="1149755"/>
    <lineage>
        <taxon>Eukaryota</taxon>
        <taxon>Fungi</taxon>
        <taxon>Dikarya</taxon>
        <taxon>Ascomycota</taxon>
        <taxon>Pezizomycotina</taxon>
        <taxon>Leotiomycetes</taxon>
        <taxon>Helotiales</taxon>
        <taxon>Hyaloscyphaceae</taxon>
        <taxon>Hyaloscypha</taxon>
        <taxon>Hyaloscypha variabilis</taxon>
    </lineage>
</organism>
<name>A0A2J6S3R0_HYAVF</name>
<reference evidence="1 2" key="1">
    <citation type="submission" date="2016-04" db="EMBL/GenBank/DDBJ databases">
        <title>A degradative enzymes factory behind the ericoid mycorrhizal symbiosis.</title>
        <authorList>
            <consortium name="DOE Joint Genome Institute"/>
            <person name="Martino E."/>
            <person name="Morin E."/>
            <person name="Grelet G."/>
            <person name="Kuo A."/>
            <person name="Kohler A."/>
            <person name="Daghino S."/>
            <person name="Barry K."/>
            <person name="Choi C."/>
            <person name="Cichocki N."/>
            <person name="Clum A."/>
            <person name="Copeland A."/>
            <person name="Hainaut M."/>
            <person name="Haridas S."/>
            <person name="Labutti K."/>
            <person name="Lindquist E."/>
            <person name="Lipzen A."/>
            <person name="Khouja H.-R."/>
            <person name="Murat C."/>
            <person name="Ohm R."/>
            <person name="Olson A."/>
            <person name="Spatafora J."/>
            <person name="Veneault-Fourrey C."/>
            <person name="Henrissat B."/>
            <person name="Grigoriev I."/>
            <person name="Martin F."/>
            <person name="Perotto S."/>
        </authorList>
    </citation>
    <scope>NUCLEOTIDE SEQUENCE [LARGE SCALE GENOMIC DNA]</scope>
    <source>
        <strain evidence="1 2">F</strain>
    </source>
</reference>
<evidence type="ECO:0000313" key="1">
    <source>
        <dbReference type="EMBL" id="PMD45403.1"/>
    </source>
</evidence>
<accession>A0A2J6S3R0</accession>